<feature type="region of interest" description="Disordered" evidence="2">
    <location>
        <begin position="1"/>
        <end position="23"/>
    </location>
</feature>
<feature type="coiled-coil region" evidence="1">
    <location>
        <begin position="81"/>
        <end position="108"/>
    </location>
</feature>
<name>A0A3M7RWG0_BRAPC</name>
<dbReference type="STRING" id="10195.A0A3M7RWG0"/>
<evidence type="ECO:0000256" key="1">
    <source>
        <dbReference type="SAM" id="Coils"/>
    </source>
</evidence>
<dbReference type="Pfam" id="PF14645">
    <property type="entry name" value="Chibby"/>
    <property type="match status" value="1"/>
</dbReference>
<organism evidence="3 4">
    <name type="scientific">Brachionus plicatilis</name>
    <name type="common">Marine rotifer</name>
    <name type="synonym">Brachionus muelleri</name>
    <dbReference type="NCBI Taxonomy" id="10195"/>
    <lineage>
        <taxon>Eukaryota</taxon>
        <taxon>Metazoa</taxon>
        <taxon>Spiralia</taxon>
        <taxon>Gnathifera</taxon>
        <taxon>Rotifera</taxon>
        <taxon>Eurotatoria</taxon>
        <taxon>Monogononta</taxon>
        <taxon>Pseudotrocha</taxon>
        <taxon>Ploima</taxon>
        <taxon>Brachionidae</taxon>
        <taxon>Brachionus</taxon>
    </lineage>
</organism>
<dbReference type="InterPro" id="IPR028118">
    <property type="entry name" value="Chibby_fam"/>
</dbReference>
<dbReference type="AlphaFoldDB" id="A0A3M7RWG0"/>
<keyword evidence="4" id="KW-1185">Reference proteome</keyword>
<reference evidence="3 4" key="1">
    <citation type="journal article" date="2018" name="Sci. Rep.">
        <title>Genomic signatures of local adaptation to the degree of environmental predictability in rotifers.</title>
        <authorList>
            <person name="Franch-Gras L."/>
            <person name="Hahn C."/>
            <person name="Garcia-Roger E.M."/>
            <person name="Carmona M.J."/>
            <person name="Serra M."/>
            <person name="Gomez A."/>
        </authorList>
    </citation>
    <scope>NUCLEOTIDE SEQUENCE [LARGE SCALE GENOMIC DNA]</scope>
    <source>
        <strain evidence="3">HYR1</strain>
    </source>
</reference>
<protein>
    <submittedName>
        <fullName evidence="3">Chibby-like protein</fullName>
    </submittedName>
</protein>
<evidence type="ECO:0000256" key="2">
    <source>
        <dbReference type="SAM" id="MobiDB-lite"/>
    </source>
</evidence>
<proteinExistence type="predicted"/>
<evidence type="ECO:0000313" key="4">
    <source>
        <dbReference type="Proteomes" id="UP000276133"/>
    </source>
</evidence>
<dbReference type="OrthoDB" id="2145765at2759"/>
<gene>
    <name evidence="3" type="ORF">BpHYR1_027437</name>
</gene>
<keyword evidence="1" id="KW-0175">Coiled coil</keyword>
<comment type="caution">
    <text evidence="3">The sequence shown here is derived from an EMBL/GenBank/DDBJ whole genome shotgun (WGS) entry which is preliminary data.</text>
</comment>
<dbReference type="EMBL" id="REGN01002505">
    <property type="protein sequence ID" value="RNA27698.1"/>
    <property type="molecule type" value="Genomic_DNA"/>
</dbReference>
<dbReference type="Proteomes" id="UP000276133">
    <property type="component" value="Unassembled WGS sequence"/>
</dbReference>
<sequence>MSSSSLFRKPFSPKKAPQRKATTISPLQMDAAERSREFMLDYTSAHMQLGAGYFTFDKETGDWYNETTGESTHMAKKAKNATSTNKEVQKIQKENLVLQEENNMLKVKNEILVDMVAEIYSEYSEYEHSHA</sequence>
<evidence type="ECO:0000313" key="3">
    <source>
        <dbReference type="EMBL" id="RNA27698.1"/>
    </source>
</evidence>
<accession>A0A3M7RWG0</accession>